<keyword evidence="3" id="KW-1185">Reference proteome</keyword>
<evidence type="ECO:0000313" key="2">
    <source>
        <dbReference type="EMBL" id="RNA12257.1"/>
    </source>
</evidence>
<gene>
    <name evidence="2" type="ORF">BpHYR1_000115</name>
</gene>
<protein>
    <submittedName>
        <fullName evidence="2">Uncharacterized protein</fullName>
    </submittedName>
</protein>
<feature type="non-terminal residue" evidence="2">
    <location>
        <position position="179"/>
    </location>
</feature>
<feature type="compositionally biased region" description="Polar residues" evidence="1">
    <location>
        <begin position="164"/>
        <end position="179"/>
    </location>
</feature>
<accession>A0A3M7QLD4</accession>
<proteinExistence type="predicted"/>
<dbReference type="AlphaFoldDB" id="A0A3M7QLD4"/>
<name>A0A3M7QLD4_BRAPC</name>
<evidence type="ECO:0000256" key="1">
    <source>
        <dbReference type="SAM" id="MobiDB-lite"/>
    </source>
</evidence>
<reference evidence="2 3" key="1">
    <citation type="journal article" date="2018" name="Sci. Rep.">
        <title>Genomic signatures of local adaptation to the degree of environmental predictability in rotifers.</title>
        <authorList>
            <person name="Franch-Gras L."/>
            <person name="Hahn C."/>
            <person name="Garcia-Roger E.M."/>
            <person name="Carmona M.J."/>
            <person name="Serra M."/>
            <person name="Gomez A."/>
        </authorList>
    </citation>
    <scope>NUCLEOTIDE SEQUENCE [LARGE SCALE GENOMIC DNA]</scope>
    <source>
        <strain evidence="2">HYR1</strain>
    </source>
</reference>
<feature type="region of interest" description="Disordered" evidence="1">
    <location>
        <begin position="122"/>
        <end position="179"/>
    </location>
</feature>
<dbReference type="OrthoDB" id="10146391at2759"/>
<dbReference type="EMBL" id="REGN01005733">
    <property type="protein sequence ID" value="RNA12257.1"/>
    <property type="molecule type" value="Genomic_DNA"/>
</dbReference>
<feature type="compositionally biased region" description="Basic and acidic residues" evidence="1">
    <location>
        <begin position="122"/>
        <end position="143"/>
    </location>
</feature>
<sequence>MNANGHQTLLRMFPIVDEETFVEFPTYIYQRIGPVRYFRILDEKERPDTVAFVKFYADQDHVKLFDYVFNAPRFTFEGKEHKLQVRLNVDISRETIEVEYPNMLVYMRPTRSTRPKWCRLVKPREADKTEEPSEQKRTDKSRPVDAVASEEYEGIAVAAGPTGGETQISGTDSAIGQPK</sequence>
<dbReference type="Proteomes" id="UP000276133">
    <property type="component" value="Unassembled WGS sequence"/>
</dbReference>
<evidence type="ECO:0000313" key="3">
    <source>
        <dbReference type="Proteomes" id="UP000276133"/>
    </source>
</evidence>
<organism evidence="2 3">
    <name type="scientific">Brachionus plicatilis</name>
    <name type="common">Marine rotifer</name>
    <name type="synonym">Brachionus muelleri</name>
    <dbReference type="NCBI Taxonomy" id="10195"/>
    <lineage>
        <taxon>Eukaryota</taxon>
        <taxon>Metazoa</taxon>
        <taxon>Spiralia</taxon>
        <taxon>Gnathifera</taxon>
        <taxon>Rotifera</taxon>
        <taxon>Eurotatoria</taxon>
        <taxon>Monogononta</taxon>
        <taxon>Pseudotrocha</taxon>
        <taxon>Ploima</taxon>
        <taxon>Brachionidae</taxon>
        <taxon>Brachionus</taxon>
    </lineage>
</organism>
<comment type="caution">
    <text evidence="2">The sequence shown here is derived from an EMBL/GenBank/DDBJ whole genome shotgun (WGS) entry which is preliminary data.</text>
</comment>